<dbReference type="GO" id="GO:0008234">
    <property type="term" value="F:cysteine-type peptidase activity"/>
    <property type="evidence" value="ECO:0007669"/>
    <property type="project" value="UniProtKB-KW"/>
</dbReference>
<reference evidence="3 4" key="1">
    <citation type="submission" date="2015-04" db="EMBL/GenBank/DDBJ databases">
        <title>Comparative genomics of rhizobia nodulating Arachis hypogaea in China.</title>
        <authorList>
            <person name="Li Y."/>
        </authorList>
    </citation>
    <scope>NUCLEOTIDE SEQUENCE [LARGE SCALE GENOMIC DNA]</scope>
    <source>
        <strain evidence="3 4">CCBAU 51787</strain>
    </source>
</reference>
<name>A0A4V1L3J5_9BRAD</name>
<dbReference type="EMBL" id="LBJM01000062">
    <property type="protein sequence ID" value="RXH38194.1"/>
    <property type="molecule type" value="Genomic_DNA"/>
</dbReference>
<keyword evidence="1" id="KW-0788">Thiol protease</keyword>
<evidence type="ECO:0000256" key="1">
    <source>
        <dbReference type="ARBA" id="ARBA00022807"/>
    </source>
</evidence>
<dbReference type="SUPFAM" id="SSF54001">
    <property type="entry name" value="Cysteine proteinases"/>
    <property type="match status" value="1"/>
</dbReference>
<sequence>MHFESENGGLYLNSPGAPAVGQRRPARELVGFPVGRRPADYALVEEELHRNDPDLAAQTRFLQPAQAQPLRLIRSQSDRAQTFRQIINDQDDNDTANFLFVPVNDGGVTGGGADWSLLRVDGACPPPALPITMAPPGLTTAPSQIAARLGSRLQAARMARQQNGHDCGVFVVDAKRALIRRLSQGERPDDEPLHTEHLIADRQALRSDLRVVAIGADRARARRSRHSRHVLRYGFQARDRKQGQVRMN</sequence>
<dbReference type="GO" id="GO:0000338">
    <property type="term" value="P:protein deneddylation"/>
    <property type="evidence" value="ECO:0007669"/>
    <property type="project" value="TreeGrafter"/>
</dbReference>
<dbReference type="PANTHER" id="PTHR46468:SF1">
    <property type="entry name" value="SENTRIN-SPECIFIC PROTEASE 8"/>
    <property type="match status" value="1"/>
</dbReference>
<dbReference type="Proteomes" id="UP000290565">
    <property type="component" value="Unassembled WGS sequence"/>
</dbReference>
<evidence type="ECO:0008006" key="5">
    <source>
        <dbReference type="Google" id="ProtNLM"/>
    </source>
</evidence>
<keyword evidence="1" id="KW-0645">Protease</keyword>
<protein>
    <recommendedName>
        <fullName evidence="5">Ubiquitin-like protease family profile domain-containing protein</fullName>
    </recommendedName>
</protein>
<feature type="region of interest" description="Disordered" evidence="2">
    <location>
        <begin position="1"/>
        <end position="24"/>
    </location>
</feature>
<keyword evidence="1" id="KW-0378">Hydrolase</keyword>
<dbReference type="InterPro" id="IPR038765">
    <property type="entry name" value="Papain-like_cys_pep_sf"/>
</dbReference>
<accession>A0A4V1L3J5</accession>
<gene>
    <name evidence="3" type="ORF">XH94_23275</name>
</gene>
<organism evidence="3 4">
    <name type="scientific">Bradyrhizobium zhanjiangense</name>
    <dbReference type="NCBI Taxonomy" id="1325107"/>
    <lineage>
        <taxon>Bacteria</taxon>
        <taxon>Pseudomonadati</taxon>
        <taxon>Pseudomonadota</taxon>
        <taxon>Alphaproteobacteria</taxon>
        <taxon>Hyphomicrobiales</taxon>
        <taxon>Nitrobacteraceae</taxon>
        <taxon>Bradyrhizobium</taxon>
    </lineage>
</organism>
<dbReference type="GO" id="GO:0019784">
    <property type="term" value="F:deNEDDylase activity"/>
    <property type="evidence" value="ECO:0007669"/>
    <property type="project" value="InterPro"/>
</dbReference>
<dbReference type="Gene3D" id="3.40.395.10">
    <property type="entry name" value="Adenoviral Proteinase, Chain A"/>
    <property type="match status" value="1"/>
</dbReference>
<evidence type="ECO:0000256" key="2">
    <source>
        <dbReference type="SAM" id="MobiDB-lite"/>
    </source>
</evidence>
<proteinExistence type="predicted"/>
<evidence type="ECO:0000313" key="3">
    <source>
        <dbReference type="EMBL" id="RXH38194.1"/>
    </source>
</evidence>
<evidence type="ECO:0000313" key="4">
    <source>
        <dbReference type="Proteomes" id="UP000290565"/>
    </source>
</evidence>
<dbReference type="InterPro" id="IPR044613">
    <property type="entry name" value="Nep1/2-like"/>
</dbReference>
<dbReference type="AlphaFoldDB" id="A0A4V1L3J5"/>
<dbReference type="PANTHER" id="PTHR46468">
    <property type="entry name" value="SENTRIN-SPECIFIC PROTEASE 8"/>
    <property type="match status" value="1"/>
</dbReference>
<comment type="caution">
    <text evidence="3">The sequence shown here is derived from an EMBL/GenBank/DDBJ whole genome shotgun (WGS) entry which is preliminary data.</text>
</comment>